<evidence type="ECO:0000313" key="3">
    <source>
        <dbReference type="EMBL" id="KAF5830416.1"/>
    </source>
</evidence>
<feature type="compositionally biased region" description="Basic and acidic residues" evidence="2">
    <location>
        <begin position="266"/>
        <end position="276"/>
    </location>
</feature>
<organism evidence="3 4">
    <name type="scientific">Dunaliella salina</name>
    <name type="common">Green alga</name>
    <name type="synonym">Protococcus salinus</name>
    <dbReference type="NCBI Taxonomy" id="3046"/>
    <lineage>
        <taxon>Eukaryota</taxon>
        <taxon>Viridiplantae</taxon>
        <taxon>Chlorophyta</taxon>
        <taxon>core chlorophytes</taxon>
        <taxon>Chlorophyceae</taxon>
        <taxon>CS clade</taxon>
        <taxon>Chlamydomonadales</taxon>
        <taxon>Dunaliellaceae</taxon>
        <taxon>Dunaliella</taxon>
    </lineage>
</organism>
<feature type="compositionally biased region" description="Polar residues" evidence="2">
    <location>
        <begin position="12"/>
        <end position="30"/>
    </location>
</feature>
<dbReference type="PANTHER" id="PTHR22091">
    <property type="entry name" value="COILED-COIL DOMAIN-CONTAINING PROTEIN 77"/>
    <property type="match status" value="1"/>
</dbReference>
<evidence type="ECO:0000313" key="4">
    <source>
        <dbReference type="Proteomes" id="UP000815325"/>
    </source>
</evidence>
<dbReference type="Proteomes" id="UP000815325">
    <property type="component" value="Unassembled WGS sequence"/>
</dbReference>
<sequence length="317" mass="36232">MQELEDRKRIQQLISKDPGSQPQQPASLHSYSTDALLLKVESLQAQLNEQRQLAGEHISALLEDRRIREYEEAAHRAYMDQQVEGKEIRLKGMEEQLRQTTKDYILARREKQAAEEKAAAADTALQEERQQAAQDLAAAKCKADKELREAKQHAETKVEDVAANLRKQLKAKVEEAINLTSVHGALKAQYEKRIAELEEKCTRAVQANKQLELRRYQDMEGFTADVTHLRKTLTAVDRKLHEMRLIERLDDDDRLDTILNHLRRTRPDSARGKSNAEDGGSEVHSVKGELFGSMQHVCGRVKGLEERLASKKKLFPR</sequence>
<proteinExistence type="predicted"/>
<feature type="coiled-coil region" evidence="1">
    <location>
        <begin position="187"/>
        <end position="214"/>
    </location>
</feature>
<dbReference type="InterPro" id="IPR037696">
    <property type="entry name" value="CCDC77"/>
</dbReference>
<keyword evidence="1" id="KW-0175">Coiled coil</keyword>
<keyword evidence="4" id="KW-1185">Reference proteome</keyword>
<feature type="region of interest" description="Disordered" evidence="2">
    <location>
        <begin position="266"/>
        <end position="287"/>
    </location>
</feature>
<feature type="coiled-coil region" evidence="1">
    <location>
        <begin position="83"/>
        <end position="149"/>
    </location>
</feature>
<name>A0ABQ7G742_DUNSA</name>
<accession>A0ABQ7G742</accession>
<gene>
    <name evidence="3" type="ORF">DUNSADRAFT_14637</name>
</gene>
<comment type="caution">
    <text evidence="3">The sequence shown here is derived from an EMBL/GenBank/DDBJ whole genome shotgun (WGS) entry which is preliminary data.</text>
</comment>
<reference evidence="3" key="1">
    <citation type="submission" date="2017-08" db="EMBL/GenBank/DDBJ databases">
        <authorList>
            <person name="Polle J.E."/>
            <person name="Barry K."/>
            <person name="Cushman J."/>
            <person name="Schmutz J."/>
            <person name="Tran D."/>
            <person name="Hathwaick L.T."/>
            <person name="Yim W.C."/>
            <person name="Jenkins J."/>
            <person name="Mckie-Krisberg Z.M."/>
            <person name="Prochnik S."/>
            <person name="Lindquist E."/>
            <person name="Dockter R.B."/>
            <person name="Adam C."/>
            <person name="Molina H."/>
            <person name="Bunkerborg J."/>
            <person name="Jin E."/>
            <person name="Buchheim M."/>
            <person name="Magnuson J."/>
        </authorList>
    </citation>
    <scope>NUCLEOTIDE SEQUENCE</scope>
    <source>
        <strain evidence="3">CCAP 19/18</strain>
    </source>
</reference>
<protein>
    <submittedName>
        <fullName evidence="3">Uncharacterized protein</fullName>
    </submittedName>
</protein>
<dbReference type="PANTHER" id="PTHR22091:SF1">
    <property type="entry name" value="COILED-COIL DOMAIN-CONTAINING PROTEIN 77"/>
    <property type="match status" value="1"/>
</dbReference>
<dbReference type="EMBL" id="MU070045">
    <property type="protein sequence ID" value="KAF5830416.1"/>
    <property type="molecule type" value="Genomic_DNA"/>
</dbReference>
<feature type="region of interest" description="Disordered" evidence="2">
    <location>
        <begin position="1"/>
        <end position="30"/>
    </location>
</feature>
<evidence type="ECO:0000256" key="2">
    <source>
        <dbReference type="SAM" id="MobiDB-lite"/>
    </source>
</evidence>
<evidence type="ECO:0000256" key="1">
    <source>
        <dbReference type="SAM" id="Coils"/>
    </source>
</evidence>